<name>A0A565BRA8_9BRAS</name>
<keyword evidence="1" id="KW-0175">Coiled coil</keyword>
<evidence type="ECO:0000313" key="2">
    <source>
        <dbReference type="EMBL" id="VVB03906.1"/>
    </source>
</evidence>
<dbReference type="Proteomes" id="UP000489600">
    <property type="component" value="Unassembled WGS sequence"/>
</dbReference>
<reference evidence="2" key="1">
    <citation type="submission" date="2019-07" db="EMBL/GenBank/DDBJ databases">
        <authorList>
            <person name="Dittberner H."/>
        </authorList>
    </citation>
    <scope>NUCLEOTIDE SEQUENCE [LARGE SCALE GENOMIC DNA]</scope>
</reference>
<organism evidence="2 3">
    <name type="scientific">Arabis nemorensis</name>
    <dbReference type="NCBI Taxonomy" id="586526"/>
    <lineage>
        <taxon>Eukaryota</taxon>
        <taxon>Viridiplantae</taxon>
        <taxon>Streptophyta</taxon>
        <taxon>Embryophyta</taxon>
        <taxon>Tracheophyta</taxon>
        <taxon>Spermatophyta</taxon>
        <taxon>Magnoliopsida</taxon>
        <taxon>eudicotyledons</taxon>
        <taxon>Gunneridae</taxon>
        <taxon>Pentapetalae</taxon>
        <taxon>rosids</taxon>
        <taxon>malvids</taxon>
        <taxon>Brassicales</taxon>
        <taxon>Brassicaceae</taxon>
        <taxon>Arabideae</taxon>
        <taxon>Arabis</taxon>
    </lineage>
</organism>
<protein>
    <submittedName>
        <fullName evidence="2">Uncharacterized protein</fullName>
    </submittedName>
</protein>
<evidence type="ECO:0000256" key="1">
    <source>
        <dbReference type="SAM" id="Coils"/>
    </source>
</evidence>
<gene>
    <name evidence="2" type="ORF">ANE_LOCUS14350</name>
</gene>
<keyword evidence="3" id="KW-1185">Reference proteome</keyword>
<sequence>MQELLIDPTPFTAFLSTMDHGSNAELAEAKAEVEDLNASLVASNGELGEVKAALVASNAELAKTKAEVVASNAEIAALKAAELVKAEASEAALKNAQAEVTN</sequence>
<feature type="coiled-coil region" evidence="1">
    <location>
        <begin position="26"/>
        <end position="81"/>
    </location>
</feature>
<dbReference type="EMBL" id="CABITT030000005">
    <property type="protein sequence ID" value="VVB03906.1"/>
    <property type="molecule type" value="Genomic_DNA"/>
</dbReference>
<accession>A0A565BRA8</accession>
<proteinExistence type="predicted"/>
<dbReference type="AlphaFoldDB" id="A0A565BRA8"/>
<evidence type="ECO:0000313" key="3">
    <source>
        <dbReference type="Proteomes" id="UP000489600"/>
    </source>
</evidence>
<comment type="caution">
    <text evidence="2">The sequence shown here is derived from an EMBL/GenBank/DDBJ whole genome shotgun (WGS) entry which is preliminary data.</text>
</comment>